<dbReference type="Proteomes" id="UP000321250">
    <property type="component" value="Unassembled WGS sequence"/>
</dbReference>
<dbReference type="OrthoDB" id="9795675at2"/>
<evidence type="ECO:0000313" key="1">
    <source>
        <dbReference type="EMBL" id="TXC69767.1"/>
    </source>
</evidence>
<evidence type="ECO:0008006" key="3">
    <source>
        <dbReference type="Google" id="ProtNLM"/>
    </source>
</evidence>
<dbReference type="Gene3D" id="3.40.720.10">
    <property type="entry name" value="Alkaline Phosphatase, subunit A"/>
    <property type="match status" value="1"/>
</dbReference>
<protein>
    <recommendedName>
        <fullName evidence="3">Sulfatase-like hydrolase/transferase</fullName>
    </recommendedName>
</protein>
<dbReference type="EMBL" id="VOQR01000001">
    <property type="protein sequence ID" value="TXC69767.1"/>
    <property type="molecule type" value="Genomic_DNA"/>
</dbReference>
<comment type="caution">
    <text evidence="1">The sequence shown here is derived from an EMBL/GenBank/DDBJ whole genome shotgun (WGS) entry which is preliminary data.</text>
</comment>
<dbReference type="AlphaFoldDB" id="A0A5C6U9X2"/>
<sequence>MTELDPESVLFITLDSCRFDTMANAGPLAMRAVAPMRPAQAPSYFTYGSHCAMFVGFTPVATLEPVAMLNPKAAKLFKLVGAGHPGKGGEGFELAGANIIEGFANRGHSTIGSGAVGWFNPDTPTGVHLGRPFQHFLYDGAPGAVERQVAWIGQQIDAAPGPVFTFLNCAETHVPYWHQGAAWPYDDNCCEPFQTVDRRDECAARQASSLRHIDAVLAPLIARFLHATILICGDHGDAWGEDGIWEHGVPHEKVLTVPLMIRHRGDPV</sequence>
<gene>
    <name evidence="1" type="ORF">FSB78_01405</name>
</gene>
<dbReference type="RefSeq" id="WP_147079336.1">
    <property type="nucleotide sequence ID" value="NZ_VOQR01000001.1"/>
</dbReference>
<accession>A0A5C6U9X2</accession>
<reference evidence="1 2" key="1">
    <citation type="journal article" date="2013" name="Antonie Van Leeuwenhoek">
        <title>Sphingomonas ginsenosidivorax sp. nov., with the ability to transform ginsenosides.</title>
        <authorList>
            <person name="Jin X.F."/>
            <person name="Kim J.K."/>
            <person name="Liu Q.M."/>
            <person name="Kang M.S."/>
            <person name="He D."/>
            <person name="Jin F.X."/>
            <person name="Kim S.C."/>
            <person name="Im W.T."/>
        </authorList>
    </citation>
    <scope>NUCLEOTIDE SEQUENCE [LARGE SCALE GENOMIC DNA]</scope>
    <source>
        <strain evidence="1 2">KHI67</strain>
    </source>
</reference>
<organism evidence="1 2">
    <name type="scientific">Sphingomonas ginsenosidivorax</name>
    <dbReference type="NCBI Taxonomy" id="862135"/>
    <lineage>
        <taxon>Bacteria</taxon>
        <taxon>Pseudomonadati</taxon>
        <taxon>Pseudomonadota</taxon>
        <taxon>Alphaproteobacteria</taxon>
        <taxon>Sphingomonadales</taxon>
        <taxon>Sphingomonadaceae</taxon>
        <taxon>Sphingomonas</taxon>
    </lineage>
</organism>
<proteinExistence type="predicted"/>
<dbReference type="InterPro" id="IPR017850">
    <property type="entry name" value="Alkaline_phosphatase_core_sf"/>
</dbReference>
<evidence type="ECO:0000313" key="2">
    <source>
        <dbReference type="Proteomes" id="UP000321250"/>
    </source>
</evidence>
<dbReference type="SUPFAM" id="SSF53649">
    <property type="entry name" value="Alkaline phosphatase-like"/>
    <property type="match status" value="1"/>
</dbReference>
<keyword evidence="2" id="KW-1185">Reference proteome</keyword>
<name>A0A5C6U9X2_9SPHN</name>